<feature type="signal peptide" evidence="1">
    <location>
        <begin position="1"/>
        <end position="24"/>
    </location>
</feature>
<evidence type="ECO:0000259" key="2">
    <source>
        <dbReference type="Pfam" id="PF13472"/>
    </source>
</evidence>
<evidence type="ECO:0000313" key="4">
    <source>
        <dbReference type="Proteomes" id="UP001152049"/>
    </source>
</evidence>
<name>A0A9W8RWG1_9HYPO</name>
<gene>
    <name evidence="3" type="ORF">NW762_009037</name>
</gene>
<evidence type="ECO:0000256" key="1">
    <source>
        <dbReference type="SAM" id="SignalP"/>
    </source>
</evidence>
<keyword evidence="1" id="KW-0732">Signal</keyword>
<organism evidence="3 4">
    <name type="scientific">Fusarium torreyae</name>
    <dbReference type="NCBI Taxonomy" id="1237075"/>
    <lineage>
        <taxon>Eukaryota</taxon>
        <taxon>Fungi</taxon>
        <taxon>Dikarya</taxon>
        <taxon>Ascomycota</taxon>
        <taxon>Pezizomycotina</taxon>
        <taxon>Sordariomycetes</taxon>
        <taxon>Hypocreomycetidae</taxon>
        <taxon>Hypocreales</taxon>
        <taxon>Nectriaceae</taxon>
        <taxon>Fusarium</taxon>
    </lineage>
</organism>
<dbReference type="EMBL" id="JAOQAZ010000018">
    <property type="protein sequence ID" value="KAJ4256941.1"/>
    <property type="molecule type" value="Genomic_DNA"/>
</dbReference>
<feature type="domain" description="SGNH hydrolase-type esterase" evidence="2">
    <location>
        <begin position="57"/>
        <end position="200"/>
    </location>
</feature>
<protein>
    <recommendedName>
        <fullName evidence="2">SGNH hydrolase-type esterase domain-containing protein</fullName>
    </recommendedName>
</protein>
<dbReference type="GO" id="GO:0004622">
    <property type="term" value="F:phosphatidylcholine lysophospholipase activity"/>
    <property type="evidence" value="ECO:0007669"/>
    <property type="project" value="TreeGrafter"/>
</dbReference>
<dbReference type="AlphaFoldDB" id="A0A9W8RWG1"/>
<keyword evidence="4" id="KW-1185">Reference proteome</keyword>
<comment type="caution">
    <text evidence="3">The sequence shown here is derived from an EMBL/GenBank/DDBJ whole genome shotgun (WGS) entry which is preliminary data.</text>
</comment>
<dbReference type="OrthoDB" id="5095037at2759"/>
<dbReference type="PANTHER" id="PTHR30383">
    <property type="entry name" value="THIOESTERASE 1/PROTEASE 1/LYSOPHOSPHOLIPASE L1"/>
    <property type="match status" value="1"/>
</dbReference>
<feature type="chain" id="PRO_5040871980" description="SGNH hydrolase-type esterase domain-containing protein" evidence="1">
    <location>
        <begin position="25"/>
        <end position="202"/>
    </location>
</feature>
<reference evidence="3" key="1">
    <citation type="submission" date="2022-09" db="EMBL/GenBank/DDBJ databases">
        <title>Fusarium specimens isolated from Avocado Roots.</title>
        <authorList>
            <person name="Stajich J."/>
            <person name="Roper C."/>
            <person name="Heimlech-Rivalta G."/>
        </authorList>
    </citation>
    <scope>NUCLEOTIDE SEQUENCE</scope>
    <source>
        <strain evidence="3">CF00136</strain>
    </source>
</reference>
<dbReference type="PANTHER" id="PTHR30383:SF31">
    <property type="entry name" value="SGNH HYDROLASE-TYPE ESTERASE DOMAIN-CONTAINING PROTEIN-RELATED"/>
    <property type="match status" value="1"/>
</dbReference>
<accession>A0A9W8RWG1</accession>
<evidence type="ECO:0000313" key="3">
    <source>
        <dbReference type="EMBL" id="KAJ4256941.1"/>
    </source>
</evidence>
<proteinExistence type="predicted"/>
<dbReference type="InterPro" id="IPR051532">
    <property type="entry name" value="Ester_Hydrolysis_Enzymes"/>
</dbReference>
<dbReference type="Proteomes" id="UP001152049">
    <property type="component" value="Unassembled WGS sequence"/>
</dbReference>
<dbReference type="InterPro" id="IPR013830">
    <property type="entry name" value="SGNH_hydro"/>
</dbReference>
<sequence length="202" mass="22594">MVSLKSLLAGTSLLLSIWQQPVGAVPTSPNYHDHLGELPKKKLQRRAEDFYLRIMPLGASITRGEPAPEDTHKNGYRKPLRDQLRSEGWKVNMVGSYSYGEMADNNNEGWPGYVVSAIHDKAKASLPNMKPNLVLINAGTNDAAAKNADIPEISSRMRAMIEECYMHNPNTVVILSTLIPNRDHPEETKAINEQYRNLVKTM</sequence>
<dbReference type="SUPFAM" id="SSF52266">
    <property type="entry name" value="SGNH hydrolase"/>
    <property type="match status" value="1"/>
</dbReference>
<dbReference type="Gene3D" id="3.40.50.1110">
    <property type="entry name" value="SGNH hydrolase"/>
    <property type="match status" value="1"/>
</dbReference>
<dbReference type="InterPro" id="IPR036514">
    <property type="entry name" value="SGNH_hydro_sf"/>
</dbReference>
<dbReference type="Pfam" id="PF13472">
    <property type="entry name" value="Lipase_GDSL_2"/>
    <property type="match status" value="1"/>
</dbReference>